<gene>
    <name evidence="1" type="ORF">CPLFYP93_02530</name>
</gene>
<reference evidence="1" key="1">
    <citation type="submission" date="2019-11" db="EMBL/GenBank/DDBJ databases">
        <authorList>
            <person name="Feng L."/>
        </authorList>
    </citation>
    <scope>NUCLEOTIDE SEQUENCE</scope>
    <source>
        <strain evidence="1">CParaputrificumLFYP93</strain>
    </source>
</reference>
<proteinExistence type="predicted"/>
<name>A0A6N3FFH0_9CLOT</name>
<organism evidence="1">
    <name type="scientific">Clostridium paraputrificum</name>
    <dbReference type="NCBI Taxonomy" id="29363"/>
    <lineage>
        <taxon>Bacteria</taxon>
        <taxon>Bacillati</taxon>
        <taxon>Bacillota</taxon>
        <taxon>Clostridia</taxon>
        <taxon>Eubacteriales</taxon>
        <taxon>Clostridiaceae</taxon>
        <taxon>Clostridium</taxon>
    </lineage>
</organism>
<dbReference type="AlphaFoldDB" id="A0A6N3FFH0"/>
<evidence type="ECO:0000313" key="1">
    <source>
        <dbReference type="EMBL" id="VYU50805.1"/>
    </source>
</evidence>
<accession>A0A6N3FFH0</accession>
<protein>
    <submittedName>
        <fullName evidence="1">Uncharacterized protein</fullName>
    </submittedName>
</protein>
<sequence>MLFYVGIGAFKMNMVASKKGMIFTKELFMKNIKTLG</sequence>
<dbReference type="EMBL" id="CACRTV010000058">
    <property type="protein sequence ID" value="VYU50805.1"/>
    <property type="molecule type" value="Genomic_DNA"/>
</dbReference>